<proteinExistence type="predicted"/>
<dbReference type="EMBL" id="JANAVB010021000">
    <property type="protein sequence ID" value="KAJ6826232.1"/>
    <property type="molecule type" value="Genomic_DNA"/>
</dbReference>
<protein>
    <submittedName>
        <fullName evidence="2">Type II inositol polyphosphate 5-phosphatase 15</fullName>
    </submittedName>
</protein>
<dbReference type="AlphaFoldDB" id="A0AAX6GCE2"/>
<accession>A0AAX6GCE2</accession>
<reference evidence="2" key="2">
    <citation type="submission" date="2023-04" db="EMBL/GenBank/DDBJ databases">
        <authorList>
            <person name="Bruccoleri R.E."/>
            <person name="Oakeley E.J."/>
            <person name="Faust A.-M."/>
            <person name="Dessus-Babus S."/>
            <person name="Altorfer M."/>
            <person name="Burckhardt D."/>
            <person name="Oertli M."/>
            <person name="Naumann U."/>
            <person name="Petersen F."/>
            <person name="Wong J."/>
        </authorList>
    </citation>
    <scope>NUCLEOTIDE SEQUENCE</scope>
    <source>
        <strain evidence="2">GSM-AAB239-AS_SAM_17_03QT</strain>
        <tissue evidence="2">Leaf</tissue>
    </source>
</reference>
<feature type="region of interest" description="Disordered" evidence="1">
    <location>
        <begin position="1"/>
        <end position="54"/>
    </location>
</feature>
<gene>
    <name evidence="2" type="ORF">M6B38_372455</name>
</gene>
<comment type="caution">
    <text evidence="2">The sequence shown here is derived from an EMBL/GenBank/DDBJ whole genome shotgun (WGS) entry which is preliminary data.</text>
</comment>
<dbReference type="Proteomes" id="UP001140949">
    <property type="component" value="Unassembled WGS sequence"/>
</dbReference>
<name>A0AAX6GCE2_IRIPA</name>
<evidence type="ECO:0000256" key="1">
    <source>
        <dbReference type="SAM" id="MobiDB-lite"/>
    </source>
</evidence>
<sequence>MTIVPPSTALHPGGRPKMTAVAPSGMTQTPACASHRPREAVPPGVDKPARSPLFPTSDNWTILNSVELSVSPAMDLRQVSCGFS</sequence>
<evidence type="ECO:0000313" key="2">
    <source>
        <dbReference type="EMBL" id="KAJ6826232.1"/>
    </source>
</evidence>
<evidence type="ECO:0000313" key="3">
    <source>
        <dbReference type="Proteomes" id="UP001140949"/>
    </source>
</evidence>
<keyword evidence="3" id="KW-1185">Reference proteome</keyword>
<reference evidence="2" key="1">
    <citation type="journal article" date="2023" name="GigaByte">
        <title>Genome assembly of the bearded iris, Iris pallida Lam.</title>
        <authorList>
            <person name="Bruccoleri R.E."/>
            <person name="Oakeley E.J."/>
            <person name="Faust A.M.E."/>
            <person name="Altorfer M."/>
            <person name="Dessus-Babus S."/>
            <person name="Burckhardt D."/>
            <person name="Oertli M."/>
            <person name="Naumann U."/>
            <person name="Petersen F."/>
            <person name="Wong J."/>
        </authorList>
    </citation>
    <scope>NUCLEOTIDE SEQUENCE</scope>
    <source>
        <strain evidence="2">GSM-AAB239-AS_SAM_17_03QT</strain>
    </source>
</reference>
<organism evidence="2 3">
    <name type="scientific">Iris pallida</name>
    <name type="common">Sweet iris</name>
    <dbReference type="NCBI Taxonomy" id="29817"/>
    <lineage>
        <taxon>Eukaryota</taxon>
        <taxon>Viridiplantae</taxon>
        <taxon>Streptophyta</taxon>
        <taxon>Embryophyta</taxon>
        <taxon>Tracheophyta</taxon>
        <taxon>Spermatophyta</taxon>
        <taxon>Magnoliopsida</taxon>
        <taxon>Liliopsida</taxon>
        <taxon>Asparagales</taxon>
        <taxon>Iridaceae</taxon>
        <taxon>Iridoideae</taxon>
        <taxon>Irideae</taxon>
        <taxon>Iris</taxon>
    </lineage>
</organism>